<sequence>YQHVQANQFAETQEATTTPVGTEATDTSCDEVDDSPLNSADENFQMELARLKGQEQRATFDAESLGLGFENNAEELQTRTSAKTVPTGSIPVPAGDKMVSTDDV</sequence>
<feature type="non-terminal residue" evidence="2">
    <location>
        <position position="1"/>
    </location>
</feature>
<feature type="region of interest" description="Disordered" evidence="1">
    <location>
        <begin position="77"/>
        <end position="104"/>
    </location>
</feature>
<reference evidence="2" key="1">
    <citation type="journal article" date="2019" name="Sci. Rep.">
        <title>Draft genome of Tanacetum cinerariifolium, the natural source of mosquito coil.</title>
        <authorList>
            <person name="Yamashiro T."/>
            <person name="Shiraishi A."/>
            <person name="Satake H."/>
            <person name="Nakayama K."/>
        </authorList>
    </citation>
    <scope>NUCLEOTIDE SEQUENCE</scope>
</reference>
<protein>
    <submittedName>
        <fullName evidence="2">Uncharacterized protein</fullName>
    </submittedName>
</protein>
<feature type="compositionally biased region" description="Polar residues" evidence="1">
    <location>
        <begin position="1"/>
        <end position="27"/>
    </location>
</feature>
<dbReference type="AlphaFoldDB" id="A0A699SLY7"/>
<dbReference type="EMBL" id="BKCJ011174204">
    <property type="protein sequence ID" value="GFC98796.1"/>
    <property type="molecule type" value="Genomic_DNA"/>
</dbReference>
<organism evidence="2">
    <name type="scientific">Tanacetum cinerariifolium</name>
    <name type="common">Dalmatian daisy</name>
    <name type="synonym">Chrysanthemum cinerariifolium</name>
    <dbReference type="NCBI Taxonomy" id="118510"/>
    <lineage>
        <taxon>Eukaryota</taxon>
        <taxon>Viridiplantae</taxon>
        <taxon>Streptophyta</taxon>
        <taxon>Embryophyta</taxon>
        <taxon>Tracheophyta</taxon>
        <taxon>Spermatophyta</taxon>
        <taxon>Magnoliopsida</taxon>
        <taxon>eudicotyledons</taxon>
        <taxon>Gunneridae</taxon>
        <taxon>Pentapetalae</taxon>
        <taxon>asterids</taxon>
        <taxon>campanulids</taxon>
        <taxon>Asterales</taxon>
        <taxon>Asteraceae</taxon>
        <taxon>Asteroideae</taxon>
        <taxon>Anthemideae</taxon>
        <taxon>Anthemidinae</taxon>
        <taxon>Tanacetum</taxon>
    </lineage>
</organism>
<feature type="compositionally biased region" description="Polar residues" evidence="1">
    <location>
        <begin position="77"/>
        <end position="87"/>
    </location>
</feature>
<gene>
    <name evidence="2" type="ORF">Tci_870766</name>
</gene>
<evidence type="ECO:0000256" key="1">
    <source>
        <dbReference type="SAM" id="MobiDB-lite"/>
    </source>
</evidence>
<proteinExistence type="predicted"/>
<name>A0A699SLY7_TANCI</name>
<feature type="region of interest" description="Disordered" evidence="1">
    <location>
        <begin position="1"/>
        <end position="38"/>
    </location>
</feature>
<evidence type="ECO:0000313" key="2">
    <source>
        <dbReference type="EMBL" id="GFC98796.1"/>
    </source>
</evidence>
<accession>A0A699SLY7</accession>
<comment type="caution">
    <text evidence="2">The sequence shown here is derived from an EMBL/GenBank/DDBJ whole genome shotgun (WGS) entry which is preliminary data.</text>
</comment>